<feature type="compositionally biased region" description="Polar residues" evidence="9">
    <location>
        <begin position="1"/>
        <end position="10"/>
    </location>
</feature>
<evidence type="ECO:0000256" key="6">
    <source>
        <dbReference type="ARBA" id="ARBA00022692"/>
    </source>
</evidence>
<dbReference type="Proteomes" id="UP000728032">
    <property type="component" value="Unassembled WGS sequence"/>
</dbReference>
<dbReference type="GO" id="GO:0016020">
    <property type="term" value="C:membrane"/>
    <property type="evidence" value="ECO:0007669"/>
    <property type="project" value="InterPro"/>
</dbReference>
<keyword evidence="7 10" id="KW-1133">Transmembrane helix</keyword>
<feature type="transmembrane region" description="Helical" evidence="10">
    <location>
        <begin position="274"/>
        <end position="294"/>
    </location>
</feature>
<gene>
    <name evidence="12" type="ORF">ONB1V03_LOCUS13446</name>
</gene>
<feature type="compositionally biased region" description="Basic and acidic residues" evidence="9">
    <location>
        <begin position="16"/>
        <end position="54"/>
    </location>
</feature>
<evidence type="ECO:0000256" key="1">
    <source>
        <dbReference type="ARBA" id="ARBA00004127"/>
    </source>
</evidence>
<dbReference type="GO" id="GO:0005783">
    <property type="term" value="C:endoplasmic reticulum"/>
    <property type="evidence" value="ECO:0007669"/>
    <property type="project" value="TreeGrafter"/>
</dbReference>
<proteinExistence type="inferred from homology"/>
<evidence type="ECO:0000256" key="10">
    <source>
        <dbReference type="SAM" id="Phobius"/>
    </source>
</evidence>
<keyword evidence="4" id="KW-0328">Glycosyltransferase</keyword>
<feature type="region of interest" description="Disordered" evidence="9">
    <location>
        <begin position="1"/>
        <end position="54"/>
    </location>
</feature>
<evidence type="ECO:0000256" key="9">
    <source>
        <dbReference type="SAM" id="MobiDB-lite"/>
    </source>
</evidence>
<dbReference type="Pfam" id="PF02366">
    <property type="entry name" value="PMT"/>
    <property type="match status" value="2"/>
</dbReference>
<feature type="transmembrane region" description="Helical" evidence="10">
    <location>
        <begin position="323"/>
        <end position="343"/>
    </location>
</feature>
<dbReference type="AlphaFoldDB" id="A0A7R9MAW2"/>
<comment type="similarity">
    <text evidence="3">Belongs to the glycosyltransferase 39 family.</text>
</comment>
<reference evidence="12" key="1">
    <citation type="submission" date="2020-11" db="EMBL/GenBank/DDBJ databases">
        <authorList>
            <person name="Tran Van P."/>
        </authorList>
    </citation>
    <scope>NUCLEOTIDE SEQUENCE</scope>
</reference>
<organism evidence="12">
    <name type="scientific">Oppiella nova</name>
    <dbReference type="NCBI Taxonomy" id="334625"/>
    <lineage>
        <taxon>Eukaryota</taxon>
        <taxon>Metazoa</taxon>
        <taxon>Ecdysozoa</taxon>
        <taxon>Arthropoda</taxon>
        <taxon>Chelicerata</taxon>
        <taxon>Arachnida</taxon>
        <taxon>Acari</taxon>
        <taxon>Acariformes</taxon>
        <taxon>Sarcoptiformes</taxon>
        <taxon>Oribatida</taxon>
        <taxon>Brachypylina</taxon>
        <taxon>Oppioidea</taxon>
        <taxon>Oppiidae</taxon>
        <taxon>Oppiella</taxon>
    </lineage>
</organism>
<keyword evidence="8 10" id="KW-0472">Membrane</keyword>
<evidence type="ECO:0000313" key="13">
    <source>
        <dbReference type="Proteomes" id="UP000728032"/>
    </source>
</evidence>
<dbReference type="PANTHER" id="PTHR10050">
    <property type="entry name" value="DOLICHYL-PHOSPHATE-MANNOSE--PROTEIN MANNOSYLTRANSFERASE"/>
    <property type="match status" value="1"/>
</dbReference>
<dbReference type="EMBL" id="CAJPVJ010011789">
    <property type="protein sequence ID" value="CAG2173997.1"/>
    <property type="molecule type" value="Genomic_DNA"/>
</dbReference>
<evidence type="ECO:0000313" key="12">
    <source>
        <dbReference type="EMBL" id="CAD7656810.1"/>
    </source>
</evidence>
<feature type="transmembrane region" description="Helical" evidence="10">
    <location>
        <begin position="187"/>
        <end position="204"/>
    </location>
</feature>
<evidence type="ECO:0000256" key="2">
    <source>
        <dbReference type="ARBA" id="ARBA00004922"/>
    </source>
</evidence>
<comment type="pathway">
    <text evidence="2">Protein modification; protein glycosylation.</text>
</comment>
<name>A0A7R9MAW2_9ACAR</name>
<comment type="subcellular location">
    <subcellularLocation>
        <location evidence="1">Endomembrane system</location>
        <topology evidence="1">Multi-pass membrane protein</topology>
    </subcellularLocation>
</comment>
<evidence type="ECO:0000256" key="3">
    <source>
        <dbReference type="ARBA" id="ARBA00007222"/>
    </source>
</evidence>
<keyword evidence="5" id="KW-0808">Transferase</keyword>
<keyword evidence="6 10" id="KW-0812">Transmembrane</keyword>
<evidence type="ECO:0000259" key="11">
    <source>
        <dbReference type="Pfam" id="PF02366"/>
    </source>
</evidence>
<sequence length="423" mass="47969">MNAKQNNSLKNGKLPKICEENHTNGTEDYHQTDVSNHRNDKPMNQKKTISAEEDTRDKPLTINVEINSMAWLLFAIAFAFRFYRLSEPSSVVFDELHYGKFVSLYLRGVFFFDSQPPLGKQLIALSAYVSGYTGNHVFTNIGEKYESDVPLKALRFVPINDKPMNQKKTISAEEDTRDKPLTINVEINSMAWLLFAIAFGFRFYRLSEPSSVVFDELHYGKFVSLYLRGVFFFDSQPPLGKQLIALSAYVSGYNGNHVFTNIGEKYESDVPLKALRFVPMFFGSLIIPTVYHLIVEMGLTHRTATLAALLIIFDNALLTQSRFILMETILIFFSLFGILSFVISTKKPTFSIPWISWLITSSLFITFGFSVKYIGIFTLFLIQFIIFCDFWTKLANASIKTGGLASITKGQPLEIAHGSQITL</sequence>
<feature type="transmembrane region" description="Helical" evidence="10">
    <location>
        <begin position="373"/>
        <end position="392"/>
    </location>
</feature>
<feature type="domain" description="ArnT-like N-terminal" evidence="11">
    <location>
        <begin position="72"/>
        <end position="158"/>
    </location>
</feature>
<dbReference type="GO" id="GO:0004169">
    <property type="term" value="F:dolichyl-phosphate-mannose-protein mannosyltransferase activity"/>
    <property type="evidence" value="ECO:0007669"/>
    <property type="project" value="TreeGrafter"/>
</dbReference>
<dbReference type="InterPro" id="IPR027005">
    <property type="entry name" value="PMT-like"/>
</dbReference>
<evidence type="ECO:0000256" key="4">
    <source>
        <dbReference type="ARBA" id="ARBA00022676"/>
    </source>
</evidence>
<feature type="domain" description="ArnT-like N-terminal" evidence="11">
    <location>
        <begin position="193"/>
        <end position="402"/>
    </location>
</feature>
<dbReference type="OrthoDB" id="292747at2759"/>
<evidence type="ECO:0000256" key="8">
    <source>
        <dbReference type="ARBA" id="ARBA00023136"/>
    </source>
</evidence>
<protein>
    <recommendedName>
        <fullName evidence="11">ArnT-like N-terminal domain-containing protein</fullName>
    </recommendedName>
</protein>
<dbReference type="UniPathway" id="UPA00378"/>
<feature type="non-terminal residue" evidence="12">
    <location>
        <position position="1"/>
    </location>
</feature>
<dbReference type="InterPro" id="IPR003342">
    <property type="entry name" value="ArnT-like_N"/>
</dbReference>
<dbReference type="EMBL" id="OC926614">
    <property type="protein sequence ID" value="CAD7656810.1"/>
    <property type="molecule type" value="Genomic_DNA"/>
</dbReference>
<evidence type="ECO:0000256" key="5">
    <source>
        <dbReference type="ARBA" id="ARBA00022679"/>
    </source>
</evidence>
<evidence type="ECO:0000256" key="7">
    <source>
        <dbReference type="ARBA" id="ARBA00022989"/>
    </source>
</evidence>
<dbReference type="PANTHER" id="PTHR10050:SF51">
    <property type="entry name" value="PROTEIN O-MANNOSYL-TRANSFERASE 1"/>
    <property type="match status" value="1"/>
</dbReference>
<keyword evidence="13" id="KW-1185">Reference proteome</keyword>
<accession>A0A7R9MAW2</accession>